<proteinExistence type="predicted"/>
<reference evidence="2" key="1">
    <citation type="submission" date="2021-10" db="EMBL/GenBank/DDBJ databases">
        <authorList>
            <person name="Lyu M."/>
            <person name="Wang X."/>
            <person name="Meng X."/>
            <person name="Xu K."/>
        </authorList>
    </citation>
    <scope>NUCLEOTIDE SEQUENCE</scope>
    <source>
        <strain evidence="2">A6</strain>
    </source>
</reference>
<organism evidence="2 3">
    <name type="scientific">Noviluteimonas lactosilytica</name>
    <dbReference type="NCBI Taxonomy" id="2888523"/>
    <lineage>
        <taxon>Bacteria</taxon>
        <taxon>Pseudomonadati</taxon>
        <taxon>Pseudomonadota</taxon>
        <taxon>Gammaproteobacteria</taxon>
        <taxon>Lysobacterales</taxon>
        <taxon>Lysobacteraceae</taxon>
        <taxon>Noviluteimonas</taxon>
    </lineage>
</organism>
<dbReference type="EMBL" id="JAJGAK010000001">
    <property type="protein sequence ID" value="MCC8361621.1"/>
    <property type="molecule type" value="Genomic_DNA"/>
</dbReference>
<keyword evidence="1" id="KW-0175">Coiled coil</keyword>
<evidence type="ECO:0000313" key="3">
    <source>
        <dbReference type="Proteomes" id="UP001165293"/>
    </source>
</evidence>
<gene>
    <name evidence="2" type="ORF">LK996_00795</name>
</gene>
<feature type="coiled-coil region" evidence="1">
    <location>
        <begin position="6"/>
        <end position="44"/>
    </location>
</feature>
<keyword evidence="3" id="KW-1185">Reference proteome</keyword>
<evidence type="ECO:0000256" key="1">
    <source>
        <dbReference type="SAM" id="Coils"/>
    </source>
</evidence>
<evidence type="ECO:0000313" key="2">
    <source>
        <dbReference type="EMBL" id="MCC8361621.1"/>
    </source>
</evidence>
<comment type="caution">
    <text evidence="2">The sequence shown here is derived from an EMBL/GenBank/DDBJ whole genome shotgun (WGS) entry which is preliminary data.</text>
</comment>
<name>A0ABS8JDD6_9GAMM</name>
<sequence>MDKPALESLSSRLAAARDERALLRAALRQELAQIRETVRRTSALVPELTELITHNGMGAVARGRVARVSPEPAPMTVRPRDTRAWDHLLRMERLFDLEEVTRDLAQRAAAVRVTDGCISQLVWSNPDRSATHDLFVRVAEMIPDEVARVRGRVDALLGAG</sequence>
<dbReference type="Proteomes" id="UP001165293">
    <property type="component" value="Unassembled WGS sequence"/>
</dbReference>
<protein>
    <submittedName>
        <fullName evidence="2">Uncharacterized protein</fullName>
    </submittedName>
</protein>
<dbReference type="RefSeq" id="WP_230525275.1">
    <property type="nucleotide sequence ID" value="NZ_JAJGAK010000001.1"/>
</dbReference>
<accession>A0ABS8JDD6</accession>